<reference evidence="4" key="1">
    <citation type="submission" date="2022-03" db="EMBL/GenBank/DDBJ databases">
        <authorList>
            <person name="Lindestad O."/>
        </authorList>
    </citation>
    <scope>NUCLEOTIDE SEQUENCE</scope>
</reference>
<accession>A0A8S4R7B1</accession>
<gene>
    <name evidence="4" type="primary">jg4044</name>
    <name evidence="4" type="ORF">PAEG_LOCUS10335</name>
</gene>
<dbReference type="Gene3D" id="3.30.70.330">
    <property type="match status" value="1"/>
</dbReference>
<dbReference type="Pfam" id="PF00076">
    <property type="entry name" value="RRM_1"/>
    <property type="match status" value="1"/>
</dbReference>
<keyword evidence="1 2" id="KW-0694">RNA-binding</keyword>
<dbReference type="PANTHER" id="PTHR21245">
    <property type="entry name" value="HETEROGENEOUS NUCLEAR RIBONUCLEOPROTEIN"/>
    <property type="match status" value="1"/>
</dbReference>
<dbReference type="InterPro" id="IPR035979">
    <property type="entry name" value="RBD_domain_sf"/>
</dbReference>
<evidence type="ECO:0000313" key="5">
    <source>
        <dbReference type="Proteomes" id="UP000838756"/>
    </source>
</evidence>
<feature type="domain" description="RRM" evidence="3">
    <location>
        <begin position="188"/>
        <end position="261"/>
    </location>
</feature>
<evidence type="ECO:0000256" key="2">
    <source>
        <dbReference type="PROSITE-ProRule" id="PRU00176"/>
    </source>
</evidence>
<dbReference type="GO" id="GO:0003723">
    <property type="term" value="F:RNA binding"/>
    <property type="evidence" value="ECO:0007669"/>
    <property type="project" value="UniProtKB-UniRule"/>
</dbReference>
<keyword evidence="5" id="KW-1185">Reference proteome</keyword>
<sequence>MAETEDIIYEDFYDELDNRIKTDNSMDIIFFGPPSSFLRLDAETILHLLSTTKKNDIPISRAILAWDIVTDGKTAAFLQGRELLAFERLLNVIPEEDLYYVDFGDSSVFNYFSKRYVPLHNRKFGILAAAYRRYYGNDWYKSASQINELGYLICGFPSHDLRRIAPDTFKELTFDVLSKLDRCNVEQTKVFIGRIPHDCFEDTLVPLFRQAGELFEFRLMINFSGWNRGYAFAMYTTEIEASHAIRLFNNYMIRPSWQLGK</sequence>
<dbReference type="SMART" id="SM00360">
    <property type="entry name" value="RRM"/>
    <property type="match status" value="1"/>
</dbReference>
<dbReference type="InterPro" id="IPR000504">
    <property type="entry name" value="RRM_dom"/>
</dbReference>
<dbReference type="Proteomes" id="UP000838756">
    <property type="component" value="Unassembled WGS sequence"/>
</dbReference>
<dbReference type="PROSITE" id="PS50102">
    <property type="entry name" value="RRM"/>
    <property type="match status" value="1"/>
</dbReference>
<protein>
    <submittedName>
        <fullName evidence="4">Jg4044 protein</fullName>
    </submittedName>
</protein>
<dbReference type="InterPro" id="IPR012677">
    <property type="entry name" value="Nucleotide-bd_a/b_plait_sf"/>
</dbReference>
<organism evidence="4 5">
    <name type="scientific">Pararge aegeria aegeria</name>
    <dbReference type="NCBI Taxonomy" id="348720"/>
    <lineage>
        <taxon>Eukaryota</taxon>
        <taxon>Metazoa</taxon>
        <taxon>Ecdysozoa</taxon>
        <taxon>Arthropoda</taxon>
        <taxon>Hexapoda</taxon>
        <taxon>Insecta</taxon>
        <taxon>Pterygota</taxon>
        <taxon>Neoptera</taxon>
        <taxon>Endopterygota</taxon>
        <taxon>Lepidoptera</taxon>
        <taxon>Glossata</taxon>
        <taxon>Ditrysia</taxon>
        <taxon>Papilionoidea</taxon>
        <taxon>Nymphalidae</taxon>
        <taxon>Satyrinae</taxon>
        <taxon>Satyrini</taxon>
        <taxon>Parargina</taxon>
        <taxon>Pararge</taxon>
    </lineage>
</organism>
<name>A0A8S4R7B1_9NEOP</name>
<dbReference type="SUPFAM" id="SSF54928">
    <property type="entry name" value="RNA-binding domain, RBD"/>
    <property type="match status" value="1"/>
</dbReference>
<dbReference type="OrthoDB" id="3800936at2759"/>
<dbReference type="AlphaFoldDB" id="A0A8S4R7B1"/>
<evidence type="ECO:0000256" key="1">
    <source>
        <dbReference type="ARBA" id="ARBA00022884"/>
    </source>
</evidence>
<dbReference type="EMBL" id="CAKXAJ010024860">
    <property type="protein sequence ID" value="CAH2231983.1"/>
    <property type="molecule type" value="Genomic_DNA"/>
</dbReference>
<comment type="caution">
    <text evidence="4">The sequence shown here is derived from an EMBL/GenBank/DDBJ whole genome shotgun (WGS) entry which is preliminary data.</text>
</comment>
<proteinExistence type="predicted"/>
<evidence type="ECO:0000259" key="3">
    <source>
        <dbReference type="PROSITE" id="PS50102"/>
    </source>
</evidence>
<evidence type="ECO:0000313" key="4">
    <source>
        <dbReference type="EMBL" id="CAH2231983.1"/>
    </source>
</evidence>